<dbReference type="KEGG" id="spaa:SPAPADRAFT_58356"/>
<accession>G3AG18</accession>
<proteinExistence type="predicted"/>
<dbReference type="STRING" id="619300.G3AG18"/>
<dbReference type="OMA" id="AMYMARN"/>
<dbReference type="EMBL" id="GL996499">
    <property type="protein sequence ID" value="EGW35157.1"/>
    <property type="molecule type" value="Genomic_DNA"/>
</dbReference>
<feature type="transmembrane region" description="Helical" evidence="1">
    <location>
        <begin position="6"/>
        <end position="27"/>
    </location>
</feature>
<keyword evidence="1" id="KW-0472">Membrane</keyword>
<dbReference type="Proteomes" id="UP000000709">
    <property type="component" value="Unassembled WGS sequence"/>
</dbReference>
<keyword evidence="1" id="KW-0812">Transmembrane</keyword>
<dbReference type="eggNOG" id="ENOG502R5KJ">
    <property type="taxonomic scope" value="Eukaryota"/>
</dbReference>
<protein>
    <submittedName>
        <fullName evidence="2">Uncharacterized protein</fullName>
    </submittedName>
</protein>
<gene>
    <name evidence="2" type="ORF">SPAPADRAFT_58356</name>
</gene>
<organism evidence="3">
    <name type="scientific">Spathaspora passalidarum (strain NRRL Y-27907 / 11-Y1)</name>
    <dbReference type="NCBI Taxonomy" id="619300"/>
    <lineage>
        <taxon>Eukaryota</taxon>
        <taxon>Fungi</taxon>
        <taxon>Dikarya</taxon>
        <taxon>Ascomycota</taxon>
        <taxon>Saccharomycotina</taxon>
        <taxon>Pichiomycetes</taxon>
        <taxon>Debaryomycetaceae</taxon>
        <taxon>Spathaspora</taxon>
    </lineage>
</organism>
<evidence type="ECO:0000313" key="2">
    <source>
        <dbReference type="EMBL" id="EGW35157.1"/>
    </source>
</evidence>
<keyword evidence="1" id="KW-1133">Transmembrane helix</keyword>
<keyword evidence="3" id="KW-1185">Reference proteome</keyword>
<dbReference type="GeneID" id="18872414"/>
<reference evidence="2 3" key="1">
    <citation type="journal article" date="2011" name="Proc. Natl. Acad. Sci. U.S.A.">
        <title>Comparative genomics of xylose-fermenting fungi for enhanced biofuel production.</title>
        <authorList>
            <person name="Wohlbach D.J."/>
            <person name="Kuo A."/>
            <person name="Sato T.K."/>
            <person name="Potts K.M."/>
            <person name="Salamov A.A."/>
            <person name="LaButti K.M."/>
            <person name="Sun H."/>
            <person name="Clum A."/>
            <person name="Pangilinan J.L."/>
            <person name="Lindquist E.A."/>
            <person name="Lucas S."/>
            <person name="Lapidus A."/>
            <person name="Jin M."/>
            <person name="Gunawan C."/>
            <person name="Balan V."/>
            <person name="Dale B.E."/>
            <person name="Jeffries T.W."/>
            <person name="Zinkel R."/>
            <person name="Barry K.W."/>
            <person name="Grigoriev I.V."/>
            <person name="Gasch A.P."/>
        </authorList>
    </citation>
    <scope>NUCLEOTIDE SEQUENCE [LARGE SCALE GENOMIC DNA]</scope>
    <source>
        <strain evidence="3">NRRL Y-27907 / 11-Y1</strain>
    </source>
</reference>
<dbReference type="RefSeq" id="XP_007372569.1">
    <property type="nucleotide sequence ID" value="XM_007372507.1"/>
</dbReference>
<dbReference type="HOGENOM" id="CLU_204779_0_0_1"/>
<dbReference type="OrthoDB" id="4011638at2759"/>
<evidence type="ECO:0000256" key="1">
    <source>
        <dbReference type="SAM" id="Phobius"/>
    </source>
</evidence>
<dbReference type="InParanoid" id="G3AG18"/>
<evidence type="ECO:0000313" key="3">
    <source>
        <dbReference type="Proteomes" id="UP000000709"/>
    </source>
</evidence>
<dbReference type="AlphaFoldDB" id="G3AG18"/>
<sequence>MALVKVTPMQALAVGGVLYGLGAAWMFKNYFKQSSMRKIYTSADKEYEKVHVMRYPQYEGNAVKE</sequence>
<name>G3AG18_SPAPN</name>